<feature type="transmembrane region" description="Helical" evidence="5">
    <location>
        <begin position="222"/>
        <end position="244"/>
    </location>
</feature>
<comment type="subcellular location">
    <subcellularLocation>
        <location evidence="5">Cell membrane</location>
        <topology evidence="5">Multi-pass membrane protein</topology>
    </subcellularLocation>
    <subcellularLocation>
        <location evidence="1">Membrane</location>
        <topology evidence="1">Multi-pass membrane protein</topology>
    </subcellularLocation>
</comment>
<sequence>MKSFRTLLKNELKLNIRNMNMVIFAVIMPLIVLIILGFIYGTKPAEDGAAYTFIEQSFGALCSISICAGGLMGLPLVVSEYRERKILKRFQVTPVSPAKLLLVEFLIYVIYCIVSMLTLFPAAALLWKIKIHGSFLLFLGSWLLTMVSTLSIGLLVGGIAKNTKSASVIACILYFPMLIFSGATLPFEVMPVTMQKIISIFPLTQGIQLMKAAFLGLPVENVLLPVTVMCAVTLVCFGISVKCFKWE</sequence>
<keyword evidence="3 5" id="KW-1133">Transmembrane helix</keyword>
<organism evidence="7">
    <name type="scientific">Enterococcus faecium</name>
    <name type="common">Streptococcus faecium</name>
    <dbReference type="NCBI Taxonomy" id="1352"/>
    <lineage>
        <taxon>Bacteria</taxon>
        <taxon>Bacillati</taxon>
        <taxon>Bacillota</taxon>
        <taxon>Bacilli</taxon>
        <taxon>Lactobacillales</taxon>
        <taxon>Enterococcaceae</taxon>
        <taxon>Enterococcus</taxon>
    </lineage>
</organism>
<accession>A0A140GXE9</accession>
<feature type="domain" description="ABC transmembrane type-2" evidence="6">
    <location>
        <begin position="20"/>
        <end position="247"/>
    </location>
</feature>
<dbReference type="PIRSF" id="PIRSF006648">
    <property type="entry name" value="DrrB"/>
    <property type="match status" value="1"/>
</dbReference>
<feature type="transmembrane region" description="Helical" evidence="5">
    <location>
        <begin position="100"/>
        <end position="127"/>
    </location>
</feature>
<dbReference type="InterPro" id="IPR047817">
    <property type="entry name" value="ABC2_TM_bact-type"/>
</dbReference>
<dbReference type="Pfam" id="PF01061">
    <property type="entry name" value="ABC2_membrane"/>
    <property type="match status" value="1"/>
</dbReference>
<dbReference type="GO" id="GO:0140359">
    <property type="term" value="F:ABC-type transporter activity"/>
    <property type="evidence" value="ECO:0007669"/>
    <property type="project" value="InterPro"/>
</dbReference>
<proteinExistence type="inferred from homology"/>
<dbReference type="PRINTS" id="PR00164">
    <property type="entry name" value="ABC2TRNSPORT"/>
</dbReference>
<evidence type="ECO:0000256" key="3">
    <source>
        <dbReference type="ARBA" id="ARBA00022989"/>
    </source>
</evidence>
<dbReference type="AlphaFoldDB" id="A0A140GXE9"/>
<evidence type="ECO:0000313" key="7">
    <source>
        <dbReference type="EMBL" id="AMN85488.1"/>
    </source>
</evidence>
<feature type="transmembrane region" description="Helical" evidence="5">
    <location>
        <begin position="21"/>
        <end position="41"/>
    </location>
</feature>
<feature type="transmembrane region" description="Helical" evidence="5">
    <location>
        <begin position="168"/>
        <end position="187"/>
    </location>
</feature>
<evidence type="ECO:0000256" key="1">
    <source>
        <dbReference type="ARBA" id="ARBA00004141"/>
    </source>
</evidence>
<comment type="similarity">
    <text evidence="5">Belongs to the ABC-2 integral membrane protein family.</text>
</comment>
<dbReference type="PANTHER" id="PTHR43027">
    <property type="entry name" value="DOXORUBICIN RESISTANCE ABC TRANSPORTER PERMEASE PROTEIN DRRC-RELATED"/>
    <property type="match status" value="1"/>
</dbReference>
<keyword evidence="4 5" id="KW-0472">Membrane</keyword>
<evidence type="ECO:0000256" key="2">
    <source>
        <dbReference type="ARBA" id="ARBA00022692"/>
    </source>
</evidence>
<feature type="transmembrane region" description="Helical" evidence="5">
    <location>
        <begin position="133"/>
        <end position="156"/>
    </location>
</feature>
<keyword evidence="2 5" id="KW-0812">Transmembrane</keyword>
<protein>
    <recommendedName>
        <fullName evidence="5">Transport permease protein</fullName>
    </recommendedName>
</protein>
<reference evidence="7" key="1">
    <citation type="journal article" date="2016" name="J. Antimicrob. Chemother.">
        <title>Characterization of a genomic island harbouring a new vanD allele from Enterococcus faecium N15-508 isolated in Canada.</title>
        <authorList>
            <person name="Boyd D.A."/>
            <person name="Lalancette C."/>
            <person name="Levesque S."/>
            <person name="Golding G.R."/>
        </authorList>
    </citation>
    <scope>NUCLEOTIDE SEQUENCE</scope>
    <source>
        <strain evidence="7">N15-508</strain>
    </source>
</reference>
<dbReference type="InterPro" id="IPR013525">
    <property type="entry name" value="ABC2_TM"/>
</dbReference>
<name>A0A140GXE9_ENTFC</name>
<dbReference type="PANTHER" id="PTHR43027:SF2">
    <property type="entry name" value="TRANSPORT PERMEASE PROTEIN"/>
    <property type="match status" value="1"/>
</dbReference>
<keyword evidence="5" id="KW-1003">Cell membrane</keyword>
<evidence type="ECO:0000259" key="6">
    <source>
        <dbReference type="PROSITE" id="PS51012"/>
    </source>
</evidence>
<feature type="transmembrane region" description="Helical" evidence="5">
    <location>
        <begin position="53"/>
        <end position="79"/>
    </location>
</feature>
<evidence type="ECO:0000256" key="5">
    <source>
        <dbReference type="RuleBase" id="RU361157"/>
    </source>
</evidence>
<dbReference type="EMBL" id="KT825491">
    <property type="protein sequence ID" value="AMN85488.1"/>
    <property type="molecule type" value="Genomic_DNA"/>
</dbReference>
<dbReference type="InterPro" id="IPR052902">
    <property type="entry name" value="ABC-2_transporter"/>
</dbReference>
<dbReference type="InterPro" id="IPR000412">
    <property type="entry name" value="ABC_2_transport"/>
</dbReference>
<dbReference type="PROSITE" id="PS51012">
    <property type="entry name" value="ABC_TM2"/>
    <property type="match status" value="1"/>
</dbReference>
<dbReference type="GO" id="GO:0043190">
    <property type="term" value="C:ATP-binding cassette (ABC) transporter complex"/>
    <property type="evidence" value="ECO:0007669"/>
    <property type="project" value="InterPro"/>
</dbReference>
<keyword evidence="5" id="KW-0813">Transport</keyword>
<evidence type="ECO:0000256" key="4">
    <source>
        <dbReference type="ARBA" id="ARBA00023136"/>
    </source>
</evidence>